<feature type="compositionally biased region" description="Basic and acidic residues" evidence="1">
    <location>
        <begin position="12"/>
        <end position="22"/>
    </location>
</feature>
<accession>A0A9X3N960</accession>
<reference evidence="2" key="1">
    <citation type="submission" date="2022-10" db="EMBL/GenBank/DDBJ databases">
        <title>The WGS of Solirubrobacter ginsenosidimutans DSM 21036.</title>
        <authorList>
            <person name="Jiang Z."/>
        </authorList>
    </citation>
    <scope>NUCLEOTIDE SEQUENCE</scope>
    <source>
        <strain evidence="2">DSM 21036</strain>
    </source>
</reference>
<dbReference type="EMBL" id="JAPDOD010000090">
    <property type="protein sequence ID" value="MDA0167168.1"/>
    <property type="molecule type" value="Genomic_DNA"/>
</dbReference>
<dbReference type="AlphaFoldDB" id="A0A9X3N960"/>
<keyword evidence="3" id="KW-1185">Reference proteome</keyword>
<organism evidence="2 3">
    <name type="scientific">Solirubrobacter ginsenosidimutans</name>
    <dbReference type="NCBI Taxonomy" id="490573"/>
    <lineage>
        <taxon>Bacteria</taxon>
        <taxon>Bacillati</taxon>
        <taxon>Actinomycetota</taxon>
        <taxon>Thermoleophilia</taxon>
        <taxon>Solirubrobacterales</taxon>
        <taxon>Solirubrobacteraceae</taxon>
        <taxon>Solirubrobacter</taxon>
    </lineage>
</organism>
<name>A0A9X3N960_9ACTN</name>
<evidence type="ECO:0000256" key="1">
    <source>
        <dbReference type="SAM" id="MobiDB-lite"/>
    </source>
</evidence>
<protein>
    <submittedName>
        <fullName evidence="2">Uncharacterized protein</fullName>
    </submittedName>
</protein>
<evidence type="ECO:0000313" key="3">
    <source>
        <dbReference type="Proteomes" id="UP001149140"/>
    </source>
</evidence>
<feature type="compositionally biased region" description="Basic residues" evidence="1">
    <location>
        <begin position="1"/>
        <end position="11"/>
    </location>
</feature>
<feature type="compositionally biased region" description="Basic and acidic residues" evidence="1">
    <location>
        <begin position="142"/>
        <end position="157"/>
    </location>
</feature>
<dbReference type="Proteomes" id="UP001149140">
    <property type="component" value="Unassembled WGS sequence"/>
</dbReference>
<evidence type="ECO:0000313" key="2">
    <source>
        <dbReference type="EMBL" id="MDA0167168.1"/>
    </source>
</evidence>
<gene>
    <name evidence="2" type="ORF">OM076_43310</name>
</gene>
<feature type="compositionally biased region" description="Basic and acidic residues" evidence="1">
    <location>
        <begin position="97"/>
        <end position="125"/>
    </location>
</feature>
<feature type="compositionally biased region" description="Basic and acidic residues" evidence="1">
    <location>
        <begin position="48"/>
        <end position="59"/>
    </location>
</feature>
<comment type="caution">
    <text evidence="2">The sequence shown here is derived from an EMBL/GenBank/DDBJ whole genome shotgun (WGS) entry which is preliminary data.</text>
</comment>
<feature type="region of interest" description="Disordered" evidence="1">
    <location>
        <begin position="1"/>
        <end position="180"/>
    </location>
</feature>
<feature type="compositionally biased region" description="Basic and acidic residues" evidence="1">
    <location>
        <begin position="30"/>
        <end position="40"/>
    </location>
</feature>
<sequence>MKANPKGRHRRLVDDPKADVGHRSTASASWDRDEIGLDRRRDRHHRDRDRNGREAEPERQVTAATSRDPNSAWDREGKPLGGHVREEAPQPGFLFERVTDKRAVADELRGDQDVGDISHDWDARPSQRRQSKRPAGDDDVMDEQRHGGGRRGEERVAWRRHRDQPFPVRGGSEAQRGAGR</sequence>
<proteinExistence type="predicted"/>
<feature type="compositionally biased region" description="Basic and acidic residues" evidence="1">
    <location>
        <begin position="73"/>
        <end position="88"/>
    </location>
</feature>
<dbReference type="RefSeq" id="WP_270046418.1">
    <property type="nucleotide sequence ID" value="NZ_JAPDOD010000090.1"/>
</dbReference>